<dbReference type="EMBL" id="CAWVOK010000014">
    <property type="protein sequence ID" value="CAK8162686.1"/>
    <property type="molecule type" value="Genomic_DNA"/>
</dbReference>
<dbReference type="RefSeq" id="WP_338363759.1">
    <property type="nucleotide sequence ID" value="NZ_CAWVOK010000014.1"/>
</dbReference>
<dbReference type="PIRSF" id="PIRSF002181">
    <property type="entry name" value="Ribosomal_L13"/>
    <property type="match status" value="1"/>
</dbReference>
<dbReference type="Gene3D" id="3.90.1180.10">
    <property type="entry name" value="Ribosomal protein L13"/>
    <property type="match status" value="1"/>
</dbReference>
<evidence type="ECO:0000313" key="5">
    <source>
        <dbReference type="EMBL" id="CAK8162686.1"/>
    </source>
</evidence>
<dbReference type="InterPro" id="IPR005823">
    <property type="entry name" value="Ribosomal_uL13_bac-type"/>
</dbReference>
<comment type="function">
    <text evidence="4">This protein is one of the early assembly proteins of the 50S ribosomal subunit, although it is not seen to bind rRNA by itself. It is important during the early stages of 50S assembly.</text>
</comment>
<gene>
    <name evidence="4 5" type="primary">rplM</name>
    <name evidence="5" type="ORF">CAXC1_220012</name>
</gene>
<sequence length="161" mass="18812">MFTLNKTFSLKKSEIEKKWMLIDATDMIVGRLASRIALLLKGKHKPHYTPHMDCGDNIIVINADKIKFTGKKMKNKIYYRHSEYIGSLKETTPQRMMKCFPERILGLAVKRMLGRGPMARQRFSNLYIYKNDTHKHQGQKPKILDVSSWNTKNTINKNEQV</sequence>
<dbReference type="InterPro" id="IPR036899">
    <property type="entry name" value="Ribosomal_uL13_sf"/>
</dbReference>
<dbReference type="PANTHER" id="PTHR11545">
    <property type="entry name" value="RIBOSOMAL PROTEIN L13"/>
    <property type="match status" value="1"/>
</dbReference>
<evidence type="ECO:0000256" key="1">
    <source>
        <dbReference type="ARBA" id="ARBA00006227"/>
    </source>
</evidence>
<reference evidence="5 6" key="1">
    <citation type="submission" date="2024-01" db="EMBL/GenBank/DDBJ databases">
        <authorList>
            <person name="Kunselman E."/>
        </authorList>
    </citation>
    <scope>NUCLEOTIDE SEQUENCE [LARGE SCALE GENOMIC DNA]</scope>
    <source>
        <strain evidence="5">2 abalone samples</strain>
    </source>
</reference>
<dbReference type="NCBIfam" id="TIGR01066">
    <property type="entry name" value="rplM_bact"/>
    <property type="match status" value="1"/>
</dbReference>
<comment type="subunit">
    <text evidence="4">Part of the 50S ribosomal subunit.</text>
</comment>
<name>A0ABP0EUQ1_9RICK</name>
<protein>
    <recommendedName>
        <fullName evidence="4">Large ribosomal subunit protein uL13</fullName>
    </recommendedName>
</protein>
<dbReference type="Proteomes" id="UP001314181">
    <property type="component" value="Unassembled WGS sequence"/>
</dbReference>
<keyword evidence="3 4" id="KW-0687">Ribonucleoprotein</keyword>
<dbReference type="Pfam" id="PF00572">
    <property type="entry name" value="Ribosomal_L13"/>
    <property type="match status" value="1"/>
</dbReference>
<comment type="caution">
    <text evidence="5">The sequence shown here is derived from an EMBL/GenBank/DDBJ whole genome shotgun (WGS) entry which is preliminary data.</text>
</comment>
<evidence type="ECO:0000256" key="2">
    <source>
        <dbReference type="ARBA" id="ARBA00022980"/>
    </source>
</evidence>
<dbReference type="PANTHER" id="PTHR11545:SF2">
    <property type="entry name" value="LARGE RIBOSOMAL SUBUNIT PROTEIN UL13M"/>
    <property type="match status" value="1"/>
</dbReference>
<dbReference type="SUPFAM" id="SSF52161">
    <property type="entry name" value="Ribosomal protein L13"/>
    <property type="match status" value="1"/>
</dbReference>
<keyword evidence="6" id="KW-1185">Reference proteome</keyword>
<evidence type="ECO:0000313" key="6">
    <source>
        <dbReference type="Proteomes" id="UP001314181"/>
    </source>
</evidence>
<accession>A0ABP0EUQ1</accession>
<organism evidence="5 6">
    <name type="scientific">Candidatus Xenohaliotis californiensis</name>
    <dbReference type="NCBI Taxonomy" id="84677"/>
    <lineage>
        <taxon>Bacteria</taxon>
        <taxon>Pseudomonadati</taxon>
        <taxon>Pseudomonadota</taxon>
        <taxon>Alphaproteobacteria</taxon>
        <taxon>Rickettsiales</taxon>
        <taxon>Anaplasmataceae</taxon>
        <taxon>Candidatus Xenohaliotis</taxon>
    </lineage>
</organism>
<dbReference type="HAMAP" id="MF_01366">
    <property type="entry name" value="Ribosomal_uL13"/>
    <property type="match status" value="1"/>
</dbReference>
<comment type="similarity">
    <text evidence="1 4">Belongs to the universal ribosomal protein uL13 family.</text>
</comment>
<proteinExistence type="inferred from homology"/>
<evidence type="ECO:0000256" key="4">
    <source>
        <dbReference type="HAMAP-Rule" id="MF_01366"/>
    </source>
</evidence>
<keyword evidence="2 4" id="KW-0689">Ribosomal protein</keyword>
<dbReference type="InterPro" id="IPR005822">
    <property type="entry name" value="Ribosomal_uL13"/>
</dbReference>
<dbReference type="CDD" id="cd00392">
    <property type="entry name" value="Ribosomal_L13"/>
    <property type="match status" value="1"/>
</dbReference>
<evidence type="ECO:0000256" key="3">
    <source>
        <dbReference type="ARBA" id="ARBA00023274"/>
    </source>
</evidence>